<protein>
    <submittedName>
        <fullName evidence="5">Chromobox protein like protein 8</fullName>
    </submittedName>
</protein>
<evidence type="ECO:0000256" key="1">
    <source>
        <dbReference type="ARBA" id="ARBA00004123"/>
    </source>
</evidence>
<dbReference type="InterPro" id="IPR016197">
    <property type="entry name" value="Chromo-like_dom_sf"/>
</dbReference>
<dbReference type="InterPro" id="IPR052458">
    <property type="entry name" value="PcG_PRC1-like_component"/>
</dbReference>
<dbReference type="GO" id="GO:0000122">
    <property type="term" value="P:negative regulation of transcription by RNA polymerase II"/>
    <property type="evidence" value="ECO:0007669"/>
    <property type="project" value="TreeGrafter"/>
</dbReference>
<dbReference type="GO" id="GO:0000785">
    <property type="term" value="C:chromatin"/>
    <property type="evidence" value="ECO:0007669"/>
    <property type="project" value="TreeGrafter"/>
</dbReference>
<feature type="compositionally biased region" description="Basic and acidic residues" evidence="3">
    <location>
        <begin position="588"/>
        <end position="597"/>
    </location>
</feature>
<dbReference type="SUPFAM" id="SSF54160">
    <property type="entry name" value="Chromo domain-like"/>
    <property type="match status" value="1"/>
</dbReference>
<feature type="compositionally biased region" description="Basic and acidic residues" evidence="3">
    <location>
        <begin position="296"/>
        <end position="306"/>
    </location>
</feature>
<feature type="region of interest" description="Disordered" evidence="3">
    <location>
        <begin position="423"/>
        <end position="691"/>
    </location>
</feature>
<evidence type="ECO:0000259" key="4">
    <source>
        <dbReference type="PROSITE" id="PS50013"/>
    </source>
</evidence>
<dbReference type="PANTHER" id="PTHR46389:SF3">
    <property type="entry name" value="POLYCOMB GROUP PROTEIN PC"/>
    <property type="match status" value="1"/>
</dbReference>
<dbReference type="Pfam" id="PF17218">
    <property type="entry name" value="CBX7_C"/>
    <property type="match status" value="1"/>
</dbReference>
<feature type="compositionally biased region" description="Polar residues" evidence="3">
    <location>
        <begin position="650"/>
        <end position="664"/>
    </location>
</feature>
<keyword evidence="2" id="KW-0539">Nucleus</keyword>
<feature type="compositionally biased region" description="Low complexity" evidence="3">
    <location>
        <begin position="666"/>
        <end position="691"/>
    </location>
</feature>
<dbReference type="InterPro" id="IPR033773">
    <property type="entry name" value="CBX7_C"/>
</dbReference>
<dbReference type="GO" id="GO:0035102">
    <property type="term" value="C:PRC1 complex"/>
    <property type="evidence" value="ECO:0007669"/>
    <property type="project" value="TreeGrafter"/>
</dbReference>
<comment type="subcellular location">
    <subcellularLocation>
        <location evidence="1">Nucleus</location>
    </subcellularLocation>
</comment>
<feature type="compositionally biased region" description="Polar residues" evidence="3">
    <location>
        <begin position="440"/>
        <end position="449"/>
    </location>
</feature>
<dbReference type="CDD" id="cd18627">
    <property type="entry name" value="CD_polycomb_like"/>
    <property type="match status" value="1"/>
</dbReference>
<feature type="compositionally biased region" description="Basic and acidic residues" evidence="3">
    <location>
        <begin position="313"/>
        <end position="326"/>
    </location>
</feature>
<feature type="compositionally biased region" description="Pro residues" evidence="3">
    <location>
        <begin position="574"/>
        <end position="583"/>
    </location>
</feature>
<dbReference type="InterPro" id="IPR023779">
    <property type="entry name" value="Chromodomain_CS"/>
</dbReference>
<dbReference type="InterPro" id="IPR000953">
    <property type="entry name" value="Chromo/chromo_shadow_dom"/>
</dbReference>
<name>A0A310SM32_9HYME</name>
<feature type="compositionally biased region" description="Basic and acidic residues" evidence="3">
    <location>
        <begin position="335"/>
        <end position="358"/>
    </location>
</feature>
<feature type="compositionally biased region" description="Low complexity" evidence="3">
    <location>
        <begin position="473"/>
        <end position="495"/>
    </location>
</feature>
<evidence type="ECO:0000313" key="6">
    <source>
        <dbReference type="Proteomes" id="UP000250275"/>
    </source>
</evidence>
<dbReference type="PANTHER" id="PTHR46389">
    <property type="entry name" value="POLYCOMB GROUP PROTEIN PC"/>
    <property type="match status" value="1"/>
</dbReference>
<dbReference type="GO" id="GO:0003682">
    <property type="term" value="F:chromatin binding"/>
    <property type="evidence" value="ECO:0007669"/>
    <property type="project" value="TreeGrafter"/>
</dbReference>
<gene>
    <name evidence="5" type="ORF">WN48_01319</name>
</gene>
<accession>A0A310SM32</accession>
<dbReference type="Proteomes" id="UP000250275">
    <property type="component" value="Unassembled WGS sequence"/>
</dbReference>
<dbReference type="AlphaFoldDB" id="A0A310SM32"/>
<feature type="region of interest" description="Disordered" evidence="3">
    <location>
        <begin position="396"/>
        <end position="415"/>
    </location>
</feature>
<feature type="region of interest" description="Disordered" evidence="3">
    <location>
        <begin position="127"/>
        <end position="148"/>
    </location>
</feature>
<keyword evidence="6" id="KW-1185">Reference proteome</keyword>
<dbReference type="SMART" id="SM00298">
    <property type="entry name" value="CHROMO"/>
    <property type="match status" value="1"/>
</dbReference>
<dbReference type="OrthoDB" id="8192126at2759"/>
<dbReference type="Gene3D" id="2.40.50.40">
    <property type="match status" value="1"/>
</dbReference>
<sequence>MGIVIGEVEAPPSISQLCNSAIQWPCYKGVKRKNSYRYRGTDKRNREREWTCWILNRKRERRERIAVGNKKDGIDCHPTNGVPGKIIRSNLRPAGGLEARSKPMISPRDIDTNVEVVGSRAVESSTWLERGRKPAQTRSQFTELEGKKKRKEGRKWGWRIGQIEAIEKAASAGLPHSCWDEFRGKAPEPAKLTKWLKRNPKAGIKEIKEVTLKARTAATTTTTTTKNKGEHCLCRGKKEKEGTCHKLRTRGTPSTSALCIPWLRNSARLEKAARATHAGIFAFGGETRIGWEKGGRGKNEVVKEGTQHPSRNKPAEQGHTRQERRITNITQPDGGKGEGWRGWREGGRRRQRDEERGKGKVEYFVKWKGWSKKYNTWEPEENILDVRLIELYEESQKGGDVTTRRPRRRDTRYNEQVLANLVVEEEPGGDERVGEDSQDESTTGSTSAPRLNPVAPDEDTLPSSLDGHESPTAPLSASLSVDSDSSNSSVDSPLLPRREPTGTKRKAEVLSKESGKIGVTITTSSPSSGSGSPPPNKIPRLLPLKSNPTSPSYHSHKVNGRRPSSSSVKSTPEEPLPAVPTTPAPAVQEKKRAEADVPHGPPPSLPRAPPAPLSPQIDTPLEQPTKKRHLSEQKQEKSNGAVTVDANGHKSPSPTDSYTNNNRLPTVVNGHHSHNNNNNHTNNNNNNNTSSVKQTEITKTDIYVPLSSPGTDYWHARNPVADQVFITDVTVNLKTVTIRECKTEKGFFRERDPKSDIY</sequence>
<evidence type="ECO:0000313" key="5">
    <source>
        <dbReference type="EMBL" id="OAD57835.1"/>
    </source>
</evidence>
<feature type="region of interest" description="Disordered" evidence="3">
    <location>
        <begin position="296"/>
        <end position="358"/>
    </location>
</feature>
<dbReference type="PROSITE" id="PS00598">
    <property type="entry name" value="CHROMO_1"/>
    <property type="match status" value="1"/>
</dbReference>
<feature type="compositionally biased region" description="Basic and acidic residues" evidence="3">
    <location>
        <begin position="496"/>
        <end position="515"/>
    </location>
</feature>
<evidence type="ECO:0000256" key="2">
    <source>
        <dbReference type="ARBA" id="ARBA00023242"/>
    </source>
</evidence>
<dbReference type="Pfam" id="PF00385">
    <property type="entry name" value="Chromo"/>
    <property type="match status" value="1"/>
</dbReference>
<dbReference type="PROSITE" id="PS50013">
    <property type="entry name" value="CHROMO_2"/>
    <property type="match status" value="1"/>
</dbReference>
<reference evidence="5 6" key="1">
    <citation type="submission" date="2015-07" db="EMBL/GenBank/DDBJ databases">
        <title>The genome of Eufriesea mexicana.</title>
        <authorList>
            <person name="Pan H."/>
            <person name="Kapheim K."/>
        </authorList>
    </citation>
    <scope>NUCLEOTIDE SEQUENCE [LARGE SCALE GENOMIC DNA]</scope>
    <source>
        <strain evidence="5">0111107269</strain>
        <tissue evidence="5">Whole body</tissue>
    </source>
</reference>
<organism evidence="5 6">
    <name type="scientific">Eufriesea mexicana</name>
    <dbReference type="NCBI Taxonomy" id="516756"/>
    <lineage>
        <taxon>Eukaryota</taxon>
        <taxon>Metazoa</taxon>
        <taxon>Ecdysozoa</taxon>
        <taxon>Arthropoda</taxon>
        <taxon>Hexapoda</taxon>
        <taxon>Insecta</taxon>
        <taxon>Pterygota</taxon>
        <taxon>Neoptera</taxon>
        <taxon>Endopterygota</taxon>
        <taxon>Hymenoptera</taxon>
        <taxon>Apocrita</taxon>
        <taxon>Aculeata</taxon>
        <taxon>Apoidea</taxon>
        <taxon>Anthophila</taxon>
        <taxon>Apidae</taxon>
        <taxon>Eufriesea</taxon>
    </lineage>
</organism>
<evidence type="ECO:0000256" key="3">
    <source>
        <dbReference type="SAM" id="MobiDB-lite"/>
    </source>
</evidence>
<feature type="compositionally biased region" description="Pro residues" evidence="3">
    <location>
        <begin position="599"/>
        <end position="613"/>
    </location>
</feature>
<proteinExistence type="predicted"/>
<dbReference type="InterPro" id="IPR023780">
    <property type="entry name" value="Chromo_domain"/>
</dbReference>
<dbReference type="EMBL" id="KQ761346">
    <property type="protein sequence ID" value="OAD57835.1"/>
    <property type="molecule type" value="Genomic_DNA"/>
</dbReference>
<feature type="domain" description="Chromo" evidence="4">
    <location>
        <begin position="349"/>
        <end position="404"/>
    </location>
</feature>